<feature type="transmembrane region" description="Helical" evidence="2">
    <location>
        <begin position="27"/>
        <end position="47"/>
    </location>
</feature>
<evidence type="ECO:0000256" key="1">
    <source>
        <dbReference type="SAM" id="MobiDB-lite"/>
    </source>
</evidence>
<name>G8RSX6_MYCRN</name>
<dbReference type="InterPro" id="IPR012338">
    <property type="entry name" value="Beta-lactam/transpept-like"/>
</dbReference>
<dbReference type="PATRIC" id="fig|710685.3.peg.976"/>
<sequence length="322" mass="32610">MATTTNSRPAPDKGRPSPDENRPRRRLLLVVLIVALGIGIVGGGIVIGRDLASTPTSTQSTSAPTQPAVPPPPSASPTAGAPVDAGPFATEFAALAAELNASVGIVVRPVGAAGPAPVTAGDWSTGTAWSTIKVPLAIAGLRATDPPEVTEAMRAAITQSDNDAAEAIWASLGDPVTAAQKVEAVLADAGAPTTVESRKVRPEFTAFGQTNWSLGDQATFLASAACAPADQPIMDLMGQIAPDQSWGLGMIGGAKFKGGWGPSPEGNYLVRQIGVIPVNDGFAVVAVAVEPRSGSFDDGAQALTRIAGWMAEHATLLPAGNC</sequence>
<dbReference type="eggNOG" id="COG2367">
    <property type="taxonomic scope" value="Bacteria"/>
</dbReference>
<evidence type="ECO:0000256" key="2">
    <source>
        <dbReference type="SAM" id="Phobius"/>
    </source>
</evidence>
<feature type="region of interest" description="Disordered" evidence="1">
    <location>
        <begin position="53"/>
        <end position="83"/>
    </location>
</feature>
<dbReference type="STRING" id="710685.MycrhN_0970"/>
<protein>
    <recommendedName>
        <fullName evidence="5">Beta-lactamase class A</fullName>
    </recommendedName>
</protein>
<gene>
    <name evidence="3" type="ordered locus">MycrhN_0970</name>
</gene>
<reference evidence="3 4" key="1">
    <citation type="submission" date="2011-12" db="EMBL/GenBank/DDBJ databases">
        <title>Complete sequence of Mycobacterium rhodesiae NBB3.</title>
        <authorList>
            <consortium name="US DOE Joint Genome Institute"/>
            <person name="Lucas S."/>
            <person name="Han J."/>
            <person name="Lapidus A."/>
            <person name="Cheng J.-F."/>
            <person name="Goodwin L."/>
            <person name="Pitluck S."/>
            <person name="Peters L."/>
            <person name="Mikhailova N."/>
            <person name="Gu W."/>
            <person name="Detter J.C."/>
            <person name="Han C."/>
            <person name="Tapia R."/>
            <person name="Land M."/>
            <person name="Hauser L."/>
            <person name="Kyrpides N."/>
            <person name="Ivanova N."/>
            <person name="Pagani I."/>
            <person name="Mattes T."/>
            <person name="Holmes A."/>
            <person name="Rutledge P."/>
            <person name="Paulsen I."/>
            <person name="Coleman N."/>
            <person name="Woyke T."/>
        </authorList>
    </citation>
    <scope>NUCLEOTIDE SEQUENCE [LARGE SCALE GENOMIC DNA]</scope>
    <source>
        <strain evidence="3 4">NBB3</strain>
    </source>
</reference>
<dbReference type="SUPFAM" id="SSF56601">
    <property type="entry name" value="beta-lactamase/transpeptidase-like"/>
    <property type="match status" value="1"/>
</dbReference>
<accession>G8RSX6</accession>
<feature type="region of interest" description="Disordered" evidence="1">
    <location>
        <begin position="1"/>
        <end position="21"/>
    </location>
</feature>
<evidence type="ECO:0000313" key="4">
    <source>
        <dbReference type="Proteomes" id="UP000005442"/>
    </source>
</evidence>
<keyword evidence="2" id="KW-0812">Transmembrane</keyword>
<dbReference type="EMBL" id="CP003169">
    <property type="protein sequence ID" value="AEV71598.1"/>
    <property type="molecule type" value="Genomic_DNA"/>
</dbReference>
<proteinExistence type="predicted"/>
<dbReference type="AlphaFoldDB" id="G8RSX6"/>
<dbReference type="RefSeq" id="WP_014209413.1">
    <property type="nucleotide sequence ID" value="NC_016604.1"/>
</dbReference>
<keyword evidence="2" id="KW-0472">Membrane</keyword>
<dbReference type="Gene3D" id="3.40.710.10">
    <property type="entry name" value="DD-peptidase/beta-lactamase superfamily"/>
    <property type="match status" value="1"/>
</dbReference>
<feature type="compositionally biased region" description="Low complexity" evidence="1">
    <location>
        <begin position="53"/>
        <end position="66"/>
    </location>
</feature>
<dbReference type="KEGG" id="mrh:MycrhN_0970"/>
<evidence type="ECO:0008006" key="5">
    <source>
        <dbReference type="Google" id="ProtNLM"/>
    </source>
</evidence>
<keyword evidence="2" id="KW-1133">Transmembrane helix</keyword>
<evidence type="ECO:0000313" key="3">
    <source>
        <dbReference type="EMBL" id="AEV71598.1"/>
    </source>
</evidence>
<feature type="compositionally biased region" description="Basic and acidic residues" evidence="1">
    <location>
        <begin position="10"/>
        <end position="21"/>
    </location>
</feature>
<dbReference type="Proteomes" id="UP000005442">
    <property type="component" value="Chromosome"/>
</dbReference>
<organism evidence="3 4">
    <name type="scientific">Mycolicibacterium rhodesiae (strain NBB3)</name>
    <name type="common">Mycobacterium rhodesiae</name>
    <dbReference type="NCBI Taxonomy" id="710685"/>
    <lineage>
        <taxon>Bacteria</taxon>
        <taxon>Bacillati</taxon>
        <taxon>Actinomycetota</taxon>
        <taxon>Actinomycetes</taxon>
        <taxon>Mycobacteriales</taxon>
        <taxon>Mycobacteriaceae</taxon>
        <taxon>Mycolicibacterium</taxon>
    </lineage>
</organism>
<dbReference type="HOGENOM" id="CLU_055774_2_0_11"/>
<keyword evidence="4" id="KW-1185">Reference proteome</keyword>